<dbReference type="GO" id="GO:0003676">
    <property type="term" value="F:nucleic acid binding"/>
    <property type="evidence" value="ECO:0007669"/>
    <property type="project" value="InterPro"/>
</dbReference>
<dbReference type="Proteomes" id="UP000306985">
    <property type="component" value="Unassembled WGS sequence"/>
</dbReference>
<feature type="domain" description="DDH" evidence="2">
    <location>
        <begin position="112"/>
        <end position="253"/>
    </location>
</feature>
<dbReference type="Pfam" id="PF02272">
    <property type="entry name" value="DHHA1"/>
    <property type="match status" value="1"/>
</dbReference>
<dbReference type="EMBL" id="SZZH01000001">
    <property type="protein sequence ID" value="TKV60965.1"/>
    <property type="molecule type" value="Genomic_DNA"/>
</dbReference>
<feature type="compositionally biased region" description="Polar residues" evidence="1">
    <location>
        <begin position="1"/>
        <end position="11"/>
    </location>
</feature>
<feature type="compositionally biased region" description="Basic and acidic residues" evidence="1">
    <location>
        <begin position="21"/>
        <end position="31"/>
    </location>
</feature>
<dbReference type="Gene3D" id="3.10.310.30">
    <property type="match status" value="1"/>
</dbReference>
<dbReference type="OrthoDB" id="9803668at2"/>
<comment type="caution">
    <text evidence="4">The sequence shown here is derived from an EMBL/GenBank/DDBJ whole genome shotgun (WGS) entry which is preliminary data.</text>
</comment>
<feature type="compositionally biased region" description="Basic residues" evidence="1">
    <location>
        <begin position="40"/>
        <end position="49"/>
    </location>
</feature>
<proteinExistence type="predicted"/>
<evidence type="ECO:0000256" key="1">
    <source>
        <dbReference type="SAM" id="MobiDB-lite"/>
    </source>
</evidence>
<dbReference type="AlphaFoldDB" id="A0A4V6CTY5"/>
<evidence type="ECO:0000313" key="5">
    <source>
        <dbReference type="Proteomes" id="UP000306985"/>
    </source>
</evidence>
<feature type="domain" description="DHHA1" evidence="3">
    <location>
        <begin position="331"/>
        <end position="399"/>
    </location>
</feature>
<evidence type="ECO:0000313" key="4">
    <source>
        <dbReference type="EMBL" id="TKV60965.1"/>
    </source>
</evidence>
<protein>
    <submittedName>
        <fullName evidence="4">Bifunctional oligoribonuclease/PAP phosphatase NrnA</fullName>
    </submittedName>
</protein>
<dbReference type="Gene3D" id="3.90.1640.10">
    <property type="entry name" value="inorganic pyrophosphatase (n-terminal core)"/>
    <property type="match status" value="1"/>
</dbReference>
<name>A0A4V6CTY5_9ACTN</name>
<dbReference type="PANTHER" id="PTHR47618">
    <property type="entry name" value="BIFUNCTIONAL OLIGORIBONUCLEASE AND PAP PHOSPHATASE NRNA"/>
    <property type="match status" value="1"/>
</dbReference>
<dbReference type="InterPro" id="IPR051319">
    <property type="entry name" value="Oligoribo/pAp-PDE_c-di-AMP_PDE"/>
</dbReference>
<evidence type="ECO:0000259" key="3">
    <source>
        <dbReference type="Pfam" id="PF02272"/>
    </source>
</evidence>
<feature type="region of interest" description="Disordered" evidence="1">
    <location>
        <begin position="1"/>
        <end position="57"/>
    </location>
</feature>
<dbReference type="InterPro" id="IPR038763">
    <property type="entry name" value="DHH_sf"/>
</dbReference>
<organism evidence="4 5">
    <name type="scientific">Nakamurella flava</name>
    <dbReference type="NCBI Taxonomy" id="2576308"/>
    <lineage>
        <taxon>Bacteria</taxon>
        <taxon>Bacillati</taxon>
        <taxon>Actinomycetota</taxon>
        <taxon>Actinomycetes</taxon>
        <taxon>Nakamurellales</taxon>
        <taxon>Nakamurellaceae</taxon>
        <taxon>Nakamurella</taxon>
    </lineage>
</organism>
<accession>A0A4V6CTY5</accession>
<dbReference type="InterPro" id="IPR001667">
    <property type="entry name" value="DDH_dom"/>
</dbReference>
<dbReference type="SUPFAM" id="SSF64182">
    <property type="entry name" value="DHH phosphoesterases"/>
    <property type="match status" value="1"/>
</dbReference>
<dbReference type="InterPro" id="IPR003156">
    <property type="entry name" value="DHHA1_dom"/>
</dbReference>
<sequence>MTAHLQDSTRPPNDDTIASGADRRARPDGGHRSPPAVHQRAVRPSRRGRPGGAVSEARAVTDLWQARARRGSAAASTPRAGVPADVTPRPVASADISALDRACGLVLRARTVVLIAHISPDADALGSALALGLGLERRGVHVMVTFADPVEVPESLRSLPGQHLIVPPDQVPARPDLAVSLDVNSASRLGSLVAVLEGARHSLVVDHHPSNTHFGENHLIDASAEATVVVVARMLQRMGIPIDGDIAENIYAGLATDTANFRFAGADAHRLAARLIDVGVAPDELMRPISDTHPFGWLDMLSQVLGGAVLEPDVAQGHGLVWTVIDEDTSSGLRSEELDSVIDIVRTTQEAGVAAVLKQVDADTWQVSLRSRPPVDVAEVATALGGGGHVRAAGFTHRGAPESAIAGLRRELDGRDWAARVAALGSSD</sequence>
<dbReference type="Pfam" id="PF01368">
    <property type="entry name" value="DHH"/>
    <property type="match status" value="1"/>
</dbReference>
<dbReference type="PANTHER" id="PTHR47618:SF1">
    <property type="entry name" value="BIFUNCTIONAL OLIGORIBONUCLEASE AND PAP PHOSPHATASE NRNA"/>
    <property type="match status" value="1"/>
</dbReference>
<gene>
    <name evidence="4" type="ORF">FDO65_04730</name>
</gene>
<evidence type="ECO:0000259" key="2">
    <source>
        <dbReference type="Pfam" id="PF01368"/>
    </source>
</evidence>
<keyword evidence="5" id="KW-1185">Reference proteome</keyword>
<reference evidence="4 5" key="1">
    <citation type="submission" date="2019-05" db="EMBL/GenBank/DDBJ databases">
        <title>Nakamurella sp. N5BH11, whole genome shotgun sequence.</title>
        <authorList>
            <person name="Tuo L."/>
        </authorList>
    </citation>
    <scope>NUCLEOTIDE SEQUENCE [LARGE SCALE GENOMIC DNA]</scope>
    <source>
        <strain evidence="4 5">N5BH11</strain>
    </source>
</reference>